<accession>A0ABT7AQ34</accession>
<dbReference type="PANTHER" id="PTHR31585">
    <property type="entry name" value="FOLATE-BIOPTERIN TRANSPORTER 1, CHLOROPLASTIC"/>
    <property type="match status" value="1"/>
</dbReference>
<keyword evidence="3" id="KW-0813">Transport</keyword>
<evidence type="ECO:0000256" key="8">
    <source>
        <dbReference type="SAM" id="Phobius"/>
    </source>
</evidence>
<protein>
    <submittedName>
        <fullName evidence="9">Folate/biopterin family MFS transporter</fullName>
    </submittedName>
</protein>
<organism evidence="9 10">
    <name type="scientific">Roseofilum acuticapitatum BLCC-M154</name>
    <dbReference type="NCBI Taxonomy" id="3022444"/>
    <lineage>
        <taxon>Bacteria</taxon>
        <taxon>Bacillati</taxon>
        <taxon>Cyanobacteriota</taxon>
        <taxon>Cyanophyceae</taxon>
        <taxon>Desertifilales</taxon>
        <taxon>Desertifilaceae</taxon>
        <taxon>Roseofilum</taxon>
        <taxon>Roseofilum acuticapitatum</taxon>
    </lineage>
</organism>
<keyword evidence="4 8" id="KW-0812">Transmembrane</keyword>
<keyword evidence="5 8" id="KW-1133">Transmembrane helix</keyword>
<comment type="subcellular location">
    <subcellularLocation>
        <location evidence="1">Membrane</location>
        <topology evidence="1">Multi-pass membrane protein</topology>
    </subcellularLocation>
</comment>
<comment type="similarity">
    <text evidence="2">Belongs to the major facilitator superfamily. Folate-biopterin transporter (TC 2.A.71) family.</text>
</comment>
<feature type="transmembrane region" description="Helical" evidence="8">
    <location>
        <begin position="232"/>
        <end position="251"/>
    </location>
</feature>
<feature type="transmembrane region" description="Helical" evidence="8">
    <location>
        <begin position="188"/>
        <end position="211"/>
    </location>
</feature>
<evidence type="ECO:0000256" key="1">
    <source>
        <dbReference type="ARBA" id="ARBA00004141"/>
    </source>
</evidence>
<dbReference type="RefSeq" id="WP_283752782.1">
    <property type="nucleotide sequence ID" value="NZ_JAQOSP010000041.1"/>
</dbReference>
<feature type="transmembrane region" description="Helical" evidence="8">
    <location>
        <begin position="26"/>
        <end position="50"/>
    </location>
</feature>
<keyword evidence="10" id="KW-1185">Reference proteome</keyword>
<evidence type="ECO:0000256" key="2">
    <source>
        <dbReference type="ARBA" id="ARBA00007015"/>
    </source>
</evidence>
<comment type="caution">
    <text evidence="9">The sequence shown here is derived from an EMBL/GenBank/DDBJ whole genome shotgun (WGS) entry which is preliminary data.</text>
</comment>
<feature type="region of interest" description="Disordered" evidence="7">
    <location>
        <begin position="442"/>
        <end position="464"/>
    </location>
</feature>
<evidence type="ECO:0000256" key="6">
    <source>
        <dbReference type="ARBA" id="ARBA00023136"/>
    </source>
</evidence>
<sequence length="464" mass="50155">MIGFSSSGSQSLFKKLLLGNEPTPELLGILLVYFVQGVLSLARLAISFFLKDDLGLSPAQVAALTGVAALPWIVKPLWGFISDGLPIFGYRRRPYLILSGLMGSLSWGLLATVVDNAGAATGAIALSSLSVAISDVIADSLVVERARTETTSQLGSLQSLCWATSALGGLIAAYLSGWLLELFTPQQVFGITAIFPLIVALGAALIAESPIIDPTPAWNTVKHQVRQLKEAILLPSIWKPTLFLFLWQATPSSDSAFFFFTTNELGFQPEFLGRVRLFTSIAALIGIWIFQRFLKAVPFRKIFAWSTLIAVLFGFTPVILITHTNRLLGIGDQWFSLGDSVILTVIGEIAFMPVLVLCAKLCPPGIEATLFALLMSITNLAHVLSQELGAILMHSFAITPNTFDNLALLVTLTNLSSLLPLPFLKLLPSDDTLSTPQVTENSFHPLLDEENDSESTPEPISILS</sequence>
<dbReference type="Pfam" id="PF03092">
    <property type="entry name" value="BT1"/>
    <property type="match status" value="1"/>
</dbReference>
<feature type="transmembrane region" description="Helical" evidence="8">
    <location>
        <begin position="154"/>
        <end position="176"/>
    </location>
</feature>
<dbReference type="EMBL" id="JAQOSP010000041">
    <property type="protein sequence ID" value="MDJ1169018.1"/>
    <property type="molecule type" value="Genomic_DNA"/>
</dbReference>
<dbReference type="SUPFAM" id="SSF103473">
    <property type="entry name" value="MFS general substrate transporter"/>
    <property type="match status" value="1"/>
</dbReference>
<dbReference type="InterPro" id="IPR004324">
    <property type="entry name" value="FBT"/>
</dbReference>
<evidence type="ECO:0000313" key="9">
    <source>
        <dbReference type="EMBL" id="MDJ1169018.1"/>
    </source>
</evidence>
<gene>
    <name evidence="9" type="ORF">PMG71_06230</name>
</gene>
<evidence type="ECO:0000256" key="3">
    <source>
        <dbReference type="ARBA" id="ARBA00022448"/>
    </source>
</evidence>
<evidence type="ECO:0000256" key="7">
    <source>
        <dbReference type="SAM" id="MobiDB-lite"/>
    </source>
</evidence>
<evidence type="ECO:0000256" key="5">
    <source>
        <dbReference type="ARBA" id="ARBA00022989"/>
    </source>
</evidence>
<dbReference type="PANTHER" id="PTHR31585:SF0">
    <property type="entry name" value="FOLATE-BIOPTERIN TRANSPORTER 1, CHLOROPLASTIC"/>
    <property type="match status" value="1"/>
</dbReference>
<dbReference type="InterPro" id="IPR036259">
    <property type="entry name" value="MFS_trans_sf"/>
</dbReference>
<dbReference type="Proteomes" id="UP001235303">
    <property type="component" value="Unassembled WGS sequence"/>
</dbReference>
<evidence type="ECO:0000313" key="10">
    <source>
        <dbReference type="Proteomes" id="UP001235303"/>
    </source>
</evidence>
<keyword evidence="6 8" id="KW-0472">Membrane</keyword>
<feature type="transmembrane region" description="Helical" evidence="8">
    <location>
        <begin position="56"/>
        <end position="74"/>
    </location>
</feature>
<feature type="transmembrane region" description="Helical" evidence="8">
    <location>
        <begin position="302"/>
        <end position="321"/>
    </location>
</feature>
<name>A0ABT7AQ34_9CYAN</name>
<feature type="transmembrane region" description="Helical" evidence="8">
    <location>
        <begin position="120"/>
        <end position="142"/>
    </location>
</feature>
<proteinExistence type="inferred from homology"/>
<dbReference type="InterPro" id="IPR039309">
    <property type="entry name" value="BT1"/>
</dbReference>
<dbReference type="CDD" id="cd17484">
    <property type="entry name" value="MFS_FBT"/>
    <property type="match status" value="1"/>
</dbReference>
<feature type="transmembrane region" description="Helical" evidence="8">
    <location>
        <begin position="341"/>
        <end position="359"/>
    </location>
</feature>
<evidence type="ECO:0000256" key="4">
    <source>
        <dbReference type="ARBA" id="ARBA00022692"/>
    </source>
</evidence>
<feature type="transmembrane region" description="Helical" evidence="8">
    <location>
        <begin position="271"/>
        <end position="290"/>
    </location>
</feature>
<feature type="transmembrane region" description="Helical" evidence="8">
    <location>
        <begin position="95"/>
        <end position="114"/>
    </location>
</feature>
<reference evidence="9 10" key="1">
    <citation type="submission" date="2023-01" db="EMBL/GenBank/DDBJ databases">
        <title>Novel diversity within Roseofilum (Cyanobacteria; Desertifilaceae) from marine benthic mats with descriptions of four novel species.</title>
        <authorList>
            <person name="Wang Y."/>
            <person name="Berthold D.E."/>
            <person name="Hu J."/>
            <person name="Lefler F.W."/>
            <person name="Laughinghouse H.D. IV."/>
        </authorList>
    </citation>
    <scope>NUCLEOTIDE SEQUENCE [LARGE SCALE GENOMIC DNA]</scope>
    <source>
        <strain evidence="9 10">BLCC-M154</strain>
    </source>
</reference>
<dbReference type="Gene3D" id="1.20.1250.20">
    <property type="entry name" value="MFS general substrate transporter like domains"/>
    <property type="match status" value="1"/>
</dbReference>
<dbReference type="NCBIfam" id="TIGR00788">
    <property type="entry name" value="fbt"/>
    <property type="match status" value="1"/>
</dbReference>